<organism evidence="1 2">
    <name type="scientific">Arcanobacterium phocae</name>
    <dbReference type="NCBI Taxonomy" id="131112"/>
    <lineage>
        <taxon>Bacteria</taxon>
        <taxon>Bacillati</taxon>
        <taxon>Actinomycetota</taxon>
        <taxon>Actinomycetes</taxon>
        <taxon>Actinomycetales</taxon>
        <taxon>Actinomycetaceae</taxon>
        <taxon>Arcanobacterium</taxon>
    </lineage>
</organism>
<dbReference type="InterPro" id="IPR011009">
    <property type="entry name" value="Kinase-like_dom_sf"/>
</dbReference>
<dbReference type="GeneID" id="65343823"/>
<gene>
    <name evidence="1" type="ORF">SAMN04489737_0062</name>
</gene>
<dbReference type="Gene3D" id="3.90.1200.10">
    <property type="match status" value="1"/>
</dbReference>
<keyword evidence="2" id="KW-1185">Reference proteome</keyword>
<dbReference type="AlphaFoldDB" id="A0A1H2L938"/>
<sequence length="465" mass="50577">MRIDFSHVIAELKPWIGGARWFRGSQAKQITVLASCALPSTADDSQTIIHVLDIDGLVFSVPLTYQIGAQEGAGLIGIIDGGNSDSAAVTIFDATDHPHGQSDLYALLGGTTANTPTPAFTVDNTGENLALRLTPARNCTQLPHPVSAHKLTSEQSNTSIIYRYDSGLSGDPVGLICKLFRVVNAGHNPDVELQQALDARGVSSVPRQYGSVIGSWPGVDYADLFVAQEFLAGSVDAWQVFTDELNTHGPVMSAPQRERITALGAMTREIHQQLAQRFGTRKISPESVVETWKERASQALRDAPQLSNTQADIFAVYDDVAHIDWPLGQRIHGDYHLGQVLDVPHRGWVALDFEGEPLRPLAQRTEPDLALRDVAGMIRSFHYAAGSAAKAGADKHQCDVWAQEARTAFLDGYGVLDATAMRLLNALILDKALYEVSYEAISRPHWIDIPLAGVKTALFFSKHTD</sequence>
<accession>A0A1H2L938</accession>
<dbReference type="SUPFAM" id="SSF56112">
    <property type="entry name" value="Protein kinase-like (PK-like)"/>
    <property type="match status" value="1"/>
</dbReference>
<protein>
    <submittedName>
        <fullName evidence="1">Predicted trehalose synthase</fullName>
    </submittedName>
</protein>
<evidence type="ECO:0000313" key="2">
    <source>
        <dbReference type="Proteomes" id="UP000214355"/>
    </source>
</evidence>
<dbReference type="RefSeq" id="WP_091278529.1">
    <property type="nucleotide sequence ID" value="NZ_JABAPK010000003.1"/>
</dbReference>
<reference evidence="2" key="1">
    <citation type="submission" date="2016-10" db="EMBL/GenBank/DDBJ databases">
        <authorList>
            <person name="Varghese N."/>
            <person name="Submissions S."/>
        </authorList>
    </citation>
    <scope>NUCLEOTIDE SEQUENCE [LARGE SCALE GENOMIC DNA]</scope>
    <source>
        <strain evidence="2">DSM 10002</strain>
    </source>
</reference>
<evidence type="ECO:0000313" key="1">
    <source>
        <dbReference type="EMBL" id="SDU77550.1"/>
    </source>
</evidence>
<proteinExistence type="predicted"/>
<dbReference type="EMBL" id="LT629804">
    <property type="protein sequence ID" value="SDU77550.1"/>
    <property type="molecule type" value="Genomic_DNA"/>
</dbReference>
<dbReference type="STRING" id="131112.SAMN04489737_0062"/>
<dbReference type="Proteomes" id="UP000214355">
    <property type="component" value="Chromosome I"/>
</dbReference>
<dbReference type="OrthoDB" id="3787729at2"/>
<name>A0A1H2L938_9ACTO</name>